<dbReference type="Proteomes" id="UP001145742">
    <property type="component" value="Unassembled WGS sequence"/>
</dbReference>
<evidence type="ECO:0000313" key="1">
    <source>
        <dbReference type="EMBL" id="KAJ7413909.1"/>
    </source>
</evidence>
<reference evidence="1" key="1">
    <citation type="submission" date="2019-10" db="EMBL/GenBank/DDBJ databases">
        <authorList>
            <person name="Soares A.E.R."/>
            <person name="Aleixo A."/>
            <person name="Schneider P."/>
            <person name="Miyaki C.Y."/>
            <person name="Schneider M.P."/>
            <person name="Mello C."/>
            <person name="Vasconcelos A.T.R."/>
        </authorList>
    </citation>
    <scope>NUCLEOTIDE SEQUENCE</scope>
    <source>
        <tissue evidence="1">Muscle</tissue>
    </source>
</reference>
<sequence>MELLESPEEAPGWAEDGAALLGGKAGRAGIVQPGEGKLFGELIVALQCLKWQQETRRETIYKGWRDRTQGMASTDREEFHFRCLGGNVVSETLAQGAQSSCGCPIPGSVQGQGGQDLEQPGLVGGVPAHGRGGTGWSLRSLPSQTFPTFVMYPASLVLCHQNFADLRNMNSCRNASQ</sequence>
<comment type="caution">
    <text evidence="1">The sequence shown here is derived from an EMBL/GenBank/DDBJ whole genome shotgun (WGS) entry which is preliminary data.</text>
</comment>
<evidence type="ECO:0000313" key="2">
    <source>
        <dbReference type="Proteomes" id="UP001145742"/>
    </source>
</evidence>
<name>A0ABQ9D2I8_9PASS</name>
<dbReference type="EMBL" id="WHWB01034101">
    <property type="protein sequence ID" value="KAJ7413909.1"/>
    <property type="molecule type" value="Genomic_DNA"/>
</dbReference>
<protein>
    <submittedName>
        <fullName evidence="1">Uncharacterized protein</fullName>
    </submittedName>
</protein>
<keyword evidence="2" id="KW-1185">Reference proteome</keyword>
<proteinExistence type="predicted"/>
<accession>A0ABQ9D2I8</accession>
<organism evidence="1 2">
    <name type="scientific">Willisornis vidua</name>
    <name type="common">Xingu scale-backed antbird</name>
    <dbReference type="NCBI Taxonomy" id="1566151"/>
    <lineage>
        <taxon>Eukaryota</taxon>
        <taxon>Metazoa</taxon>
        <taxon>Chordata</taxon>
        <taxon>Craniata</taxon>
        <taxon>Vertebrata</taxon>
        <taxon>Euteleostomi</taxon>
        <taxon>Archelosauria</taxon>
        <taxon>Archosauria</taxon>
        <taxon>Dinosauria</taxon>
        <taxon>Saurischia</taxon>
        <taxon>Theropoda</taxon>
        <taxon>Coelurosauria</taxon>
        <taxon>Aves</taxon>
        <taxon>Neognathae</taxon>
        <taxon>Neoaves</taxon>
        <taxon>Telluraves</taxon>
        <taxon>Australaves</taxon>
        <taxon>Passeriformes</taxon>
        <taxon>Thamnophilidae</taxon>
        <taxon>Willisornis</taxon>
    </lineage>
</organism>
<gene>
    <name evidence="1" type="ORF">WISP_87632</name>
</gene>